<name>A0ABZ1GG15_9ACTN</name>
<accession>A0ABZ1GG15</accession>
<keyword evidence="2" id="KW-1185">Reference proteome</keyword>
<protein>
    <submittedName>
        <fullName evidence="1">Uncharacterized protein</fullName>
    </submittedName>
</protein>
<evidence type="ECO:0000313" key="1">
    <source>
        <dbReference type="EMBL" id="WSD05062.1"/>
    </source>
</evidence>
<gene>
    <name evidence="1" type="ORF">OIE73_04370</name>
</gene>
<proteinExistence type="predicted"/>
<dbReference type="EMBL" id="CP109134">
    <property type="protein sequence ID" value="WSD05062.1"/>
    <property type="molecule type" value="Genomic_DNA"/>
</dbReference>
<organism evidence="1 2">
    <name type="scientific">Streptomyces hirsutus</name>
    <dbReference type="NCBI Taxonomy" id="35620"/>
    <lineage>
        <taxon>Bacteria</taxon>
        <taxon>Bacillati</taxon>
        <taxon>Actinomycetota</taxon>
        <taxon>Actinomycetes</taxon>
        <taxon>Kitasatosporales</taxon>
        <taxon>Streptomycetaceae</taxon>
        <taxon>Streptomyces</taxon>
    </lineage>
</organism>
<sequence>MSSPKVNRFALRANFLMPSAGPRCEHLKTRAGLLDLIDRAA</sequence>
<reference evidence="1 2" key="1">
    <citation type="submission" date="2022-10" db="EMBL/GenBank/DDBJ databases">
        <title>The complete genomes of actinobacterial strains from the NBC collection.</title>
        <authorList>
            <person name="Joergensen T.S."/>
            <person name="Alvarez Arevalo M."/>
            <person name="Sterndorff E.B."/>
            <person name="Faurdal D."/>
            <person name="Vuksanovic O."/>
            <person name="Mourched A.-S."/>
            <person name="Charusanti P."/>
            <person name="Shaw S."/>
            <person name="Blin K."/>
            <person name="Weber T."/>
        </authorList>
    </citation>
    <scope>NUCLEOTIDE SEQUENCE [LARGE SCALE GENOMIC DNA]</scope>
    <source>
        <strain evidence="1 2">NBC 01753</strain>
    </source>
</reference>
<dbReference type="Proteomes" id="UP001335325">
    <property type="component" value="Chromosome"/>
</dbReference>
<dbReference type="RefSeq" id="WP_326751340.1">
    <property type="nucleotide sequence ID" value="NZ_CP109134.1"/>
</dbReference>
<dbReference type="GeneID" id="91541778"/>
<evidence type="ECO:0000313" key="2">
    <source>
        <dbReference type="Proteomes" id="UP001335325"/>
    </source>
</evidence>